<sequence>MPKDKKTFISEFDQMRSLEEWAAGFYLNISLDSRIQNKEIKDVFGEISNDEVRHTKIVEKIINMVNNNL</sequence>
<accession>A0A1G2ECC8</accession>
<dbReference type="InterPro" id="IPR003251">
    <property type="entry name" value="Rr_diiron-bd_dom"/>
</dbReference>
<dbReference type="GO" id="GO:0016491">
    <property type="term" value="F:oxidoreductase activity"/>
    <property type="evidence" value="ECO:0007669"/>
    <property type="project" value="InterPro"/>
</dbReference>
<feature type="domain" description="Rubrerythrin diiron-binding" evidence="1">
    <location>
        <begin position="18"/>
        <end position="68"/>
    </location>
</feature>
<dbReference type="Proteomes" id="UP000176406">
    <property type="component" value="Unassembled WGS sequence"/>
</dbReference>
<gene>
    <name evidence="2" type="ORF">A3A08_01315</name>
</gene>
<organism evidence="2 3">
    <name type="scientific">Candidatus Nealsonbacteria bacterium RIFCSPLOWO2_01_FULL_41_9</name>
    <dbReference type="NCBI Taxonomy" id="1801671"/>
    <lineage>
        <taxon>Bacteria</taxon>
        <taxon>Candidatus Nealsoniibacteriota</taxon>
    </lineage>
</organism>
<dbReference type="SUPFAM" id="SSF47240">
    <property type="entry name" value="Ferritin-like"/>
    <property type="match status" value="1"/>
</dbReference>
<dbReference type="GO" id="GO:0046872">
    <property type="term" value="F:metal ion binding"/>
    <property type="evidence" value="ECO:0007669"/>
    <property type="project" value="InterPro"/>
</dbReference>
<proteinExistence type="predicted"/>
<dbReference type="EMBL" id="MHMG01000035">
    <property type="protein sequence ID" value="OGZ22798.1"/>
    <property type="molecule type" value="Genomic_DNA"/>
</dbReference>
<evidence type="ECO:0000313" key="2">
    <source>
        <dbReference type="EMBL" id="OGZ22798.1"/>
    </source>
</evidence>
<evidence type="ECO:0000313" key="3">
    <source>
        <dbReference type="Proteomes" id="UP000176406"/>
    </source>
</evidence>
<evidence type="ECO:0000259" key="1">
    <source>
        <dbReference type="Pfam" id="PF02915"/>
    </source>
</evidence>
<reference evidence="2 3" key="1">
    <citation type="journal article" date="2016" name="Nat. Commun.">
        <title>Thousands of microbial genomes shed light on interconnected biogeochemical processes in an aquifer system.</title>
        <authorList>
            <person name="Anantharaman K."/>
            <person name="Brown C.T."/>
            <person name="Hug L.A."/>
            <person name="Sharon I."/>
            <person name="Castelle C.J."/>
            <person name="Probst A.J."/>
            <person name="Thomas B.C."/>
            <person name="Singh A."/>
            <person name="Wilkins M.J."/>
            <person name="Karaoz U."/>
            <person name="Brodie E.L."/>
            <person name="Williams K.H."/>
            <person name="Hubbard S.S."/>
            <person name="Banfield J.F."/>
        </authorList>
    </citation>
    <scope>NUCLEOTIDE SEQUENCE [LARGE SCALE GENOMIC DNA]</scope>
</reference>
<dbReference type="AlphaFoldDB" id="A0A1G2ECC8"/>
<name>A0A1G2ECC8_9BACT</name>
<dbReference type="Pfam" id="PF02915">
    <property type="entry name" value="Rubrerythrin"/>
    <property type="match status" value="1"/>
</dbReference>
<protein>
    <recommendedName>
        <fullName evidence="1">Rubrerythrin diiron-binding domain-containing protein</fullName>
    </recommendedName>
</protein>
<dbReference type="InterPro" id="IPR009078">
    <property type="entry name" value="Ferritin-like_SF"/>
</dbReference>
<comment type="caution">
    <text evidence="2">The sequence shown here is derived from an EMBL/GenBank/DDBJ whole genome shotgun (WGS) entry which is preliminary data.</text>
</comment>